<protein>
    <submittedName>
        <fullName evidence="9">Adiponectin receptor</fullName>
    </submittedName>
</protein>
<keyword evidence="6" id="KW-0862">Zinc</keyword>
<keyword evidence="6" id="KW-0479">Metal-binding</keyword>
<name>A0A430QHQ0_SCHBO</name>
<feature type="transmembrane region" description="Helical" evidence="8">
    <location>
        <begin position="143"/>
        <end position="174"/>
    </location>
</feature>
<dbReference type="EMBL" id="QMKO01001708">
    <property type="protein sequence ID" value="RTG87204.1"/>
    <property type="molecule type" value="Genomic_DNA"/>
</dbReference>
<evidence type="ECO:0000256" key="6">
    <source>
        <dbReference type="PIRSR" id="PIRSR604254-1"/>
    </source>
</evidence>
<comment type="subcellular location">
    <subcellularLocation>
        <location evidence="1">Membrane</location>
        <topology evidence="1">Multi-pass membrane protein</topology>
    </subcellularLocation>
</comment>
<dbReference type="AlphaFoldDB" id="A0A430QHQ0"/>
<dbReference type="PANTHER" id="PTHR20855">
    <property type="entry name" value="ADIPOR/PROGESTIN RECEPTOR-RELATED"/>
    <property type="match status" value="1"/>
</dbReference>
<sequence>MTVVKSDSLTSGKSSKTPAGGSWGEVSAQYSEDYHEEASGCSEYLNNIQYSEDYHEEAFGCSEYLNNIQLIEKVQAMANRAEEVARHLWMSGWEVVNFHRLPAWLKDNDMLLHGHRPQLNNVWACLKSIFRIHTETGNIWTHLIGLFIILNLIVALFIQLGCFSFTVILIFVLSQPSSLLQWQDKLVYSVFIVGAVCCLGFSCLFHTISCHSEHVAKIMNKLDYTGIAVLTIGSFVPYLYYSFYCVFWAKVFYLALIGVLGIAAIIISMSSKFSTPPYRPLRAGVFIALGLSGVIPSVHSTILNGFWQSVNHLSFGWLVLMGVLYISGASIYAARVPERCFRGHFDLWFQSHQIFHVFVIAAAFVHYHGVVQLSTYRLSEGDCRPSDEILIKENFSIPSYILHFQSHQIFHVFVIAAAFVHYHGVVQLSTYRLSEGDCRPSDEILIKENFSIPSYILHVINNP</sequence>
<feature type="binding site" evidence="6">
    <location>
        <position position="206"/>
    </location>
    <ligand>
        <name>Zn(2+)</name>
        <dbReference type="ChEBI" id="CHEBI:29105"/>
    </ligand>
</feature>
<feature type="transmembrane region" description="Helical" evidence="8">
    <location>
        <begin position="315"/>
        <end position="334"/>
    </location>
</feature>
<gene>
    <name evidence="9" type="ORF">DC041_0005021</name>
</gene>
<dbReference type="GO" id="GO:0005886">
    <property type="term" value="C:plasma membrane"/>
    <property type="evidence" value="ECO:0007669"/>
    <property type="project" value="TreeGrafter"/>
</dbReference>
<evidence type="ECO:0000313" key="10">
    <source>
        <dbReference type="Proteomes" id="UP000290809"/>
    </source>
</evidence>
<evidence type="ECO:0000256" key="2">
    <source>
        <dbReference type="ARBA" id="ARBA00007018"/>
    </source>
</evidence>
<organism evidence="9 10">
    <name type="scientific">Schistosoma bovis</name>
    <name type="common">Blood fluke</name>
    <dbReference type="NCBI Taxonomy" id="6184"/>
    <lineage>
        <taxon>Eukaryota</taxon>
        <taxon>Metazoa</taxon>
        <taxon>Spiralia</taxon>
        <taxon>Lophotrochozoa</taxon>
        <taxon>Platyhelminthes</taxon>
        <taxon>Trematoda</taxon>
        <taxon>Digenea</taxon>
        <taxon>Strigeidida</taxon>
        <taxon>Schistosomatoidea</taxon>
        <taxon>Schistosomatidae</taxon>
        <taxon>Schistosoma</taxon>
    </lineage>
</organism>
<dbReference type="STRING" id="6184.A0A430QHQ0"/>
<dbReference type="Proteomes" id="UP000290809">
    <property type="component" value="Unassembled WGS sequence"/>
</dbReference>
<comment type="caution">
    <text evidence="9">The sequence shown here is derived from an EMBL/GenBank/DDBJ whole genome shotgun (WGS) entry which is preliminary data.</text>
</comment>
<reference evidence="9 10" key="1">
    <citation type="journal article" date="2019" name="PLoS Pathog.">
        <title>Genome sequence of the bovine parasite Schistosoma bovis Tanzania.</title>
        <authorList>
            <person name="Oey H."/>
            <person name="Zakrzewski M."/>
            <person name="Gobert G."/>
            <person name="Gravermann K."/>
            <person name="Stoye J."/>
            <person name="Jones M."/>
            <person name="Mcmanus D."/>
            <person name="Krause L."/>
        </authorList>
    </citation>
    <scope>NUCLEOTIDE SEQUENCE [LARGE SCALE GENOMIC DNA]</scope>
    <source>
        <strain evidence="9 10">TAN1997</strain>
    </source>
</reference>
<feature type="region of interest" description="Disordered" evidence="7">
    <location>
        <begin position="1"/>
        <end position="23"/>
    </location>
</feature>
<evidence type="ECO:0000256" key="5">
    <source>
        <dbReference type="ARBA" id="ARBA00023136"/>
    </source>
</evidence>
<evidence type="ECO:0000256" key="1">
    <source>
        <dbReference type="ARBA" id="ARBA00004141"/>
    </source>
</evidence>
<dbReference type="GO" id="GO:0046872">
    <property type="term" value="F:metal ion binding"/>
    <property type="evidence" value="ECO:0007669"/>
    <property type="project" value="UniProtKB-KW"/>
</dbReference>
<feature type="transmembrane region" description="Helical" evidence="8">
    <location>
        <begin position="186"/>
        <end position="210"/>
    </location>
</feature>
<feature type="binding site" evidence="6">
    <location>
        <position position="352"/>
    </location>
    <ligand>
        <name>Zn(2+)</name>
        <dbReference type="ChEBI" id="CHEBI:29105"/>
    </ligand>
</feature>
<dbReference type="PANTHER" id="PTHR20855:SF52">
    <property type="entry name" value="ADIPONECTIN RECEPTOR PROTEIN"/>
    <property type="match status" value="1"/>
</dbReference>
<keyword evidence="4 8" id="KW-1133">Transmembrane helix</keyword>
<dbReference type="GO" id="GO:0038023">
    <property type="term" value="F:signaling receptor activity"/>
    <property type="evidence" value="ECO:0007669"/>
    <property type="project" value="TreeGrafter"/>
</dbReference>
<dbReference type="Pfam" id="PF03006">
    <property type="entry name" value="HlyIII"/>
    <property type="match status" value="1"/>
</dbReference>
<feature type="binding site" evidence="6">
    <location>
        <position position="356"/>
    </location>
    <ligand>
        <name>Zn(2+)</name>
        <dbReference type="ChEBI" id="CHEBI:29105"/>
    </ligand>
</feature>
<keyword evidence="10" id="KW-1185">Reference proteome</keyword>
<keyword evidence="5 8" id="KW-0472">Membrane</keyword>
<evidence type="ECO:0000256" key="3">
    <source>
        <dbReference type="ARBA" id="ARBA00022692"/>
    </source>
</evidence>
<feature type="transmembrane region" description="Helical" evidence="8">
    <location>
        <begin position="354"/>
        <end position="371"/>
    </location>
</feature>
<evidence type="ECO:0000256" key="7">
    <source>
        <dbReference type="SAM" id="MobiDB-lite"/>
    </source>
</evidence>
<evidence type="ECO:0000256" key="4">
    <source>
        <dbReference type="ARBA" id="ARBA00022989"/>
    </source>
</evidence>
<keyword evidence="9" id="KW-0675">Receptor</keyword>
<accession>A0A430QHQ0</accession>
<keyword evidence="3 8" id="KW-0812">Transmembrane</keyword>
<comment type="similarity">
    <text evidence="2">Belongs to the ADIPOR family.</text>
</comment>
<feature type="transmembrane region" description="Helical" evidence="8">
    <location>
        <begin position="222"/>
        <end position="241"/>
    </location>
</feature>
<proteinExistence type="inferred from homology"/>
<evidence type="ECO:0000256" key="8">
    <source>
        <dbReference type="SAM" id="Phobius"/>
    </source>
</evidence>
<feature type="transmembrane region" description="Helical" evidence="8">
    <location>
        <begin position="281"/>
        <end position="303"/>
    </location>
</feature>
<dbReference type="InterPro" id="IPR004254">
    <property type="entry name" value="AdipoR/HlyIII-related"/>
</dbReference>
<evidence type="ECO:0000313" key="9">
    <source>
        <dbReference type="EMBL" id="RTG87204.1"/>
    </source>
</evidence>
<feature type="transmembrane region" description="Helical" evidence="8">
    <location>
        <begin position="408"/>
        <end position="426"/>
    </location>
</feature>
<feature type="transmembrane region" description="Helical" evidence="8">
    <location>
        <begin position="247"/>
        <end position="269"/>
    </location>
</feature>
<dbReference type="GO" id="GO:0033211">
    <property type="term" value="P:adiponectin-activated signaling pathway"/>
    <property type="evidence" value="ECO:0007669"/>
    <property type="project" value="TreeGrafter"/>
</dbReference>
<feature type="compositionally biased region" description="Polar residues" evidence="7">
    <location>
        <begin position="1"/>
        <end position="17"/>
    </location>
</feature>